<dbReference type="EMBL" id="JH930471">
    <property type="protein sequence ID" value="EKM56288.1"/>
    <property type="molecule type" value="Genomic_DNA"/>
</dbReference>
<reference evidence="2 3" key="1">
    <citation type="journal article" date="2012" name="BMC Genomics">
        <title>Comparative genomics of the white-rot fungi, Phanerochaete carnosa and P. chrysosporium, to elucidate the genetic basis of the distinct wood types they colonize.</title>
        <authorList>
            <person name="Suzuki H."/>
            <person name="MacDonald J."/>
            <person name="Syed K."/>
            <person name="Salamov A."/>
            <person name="Hori C."/>
            <person name="Aerts A."/>
            <person name="Henrissat B."/>
            <person name="Wiebenga A."/>
            <person name="vanKuyk P.A."/>
            <person name="Barry K."/>
            <person name="Lindquist E."/>
            <person name="LaButti K."/>
            <person name="Lapidus A."/>
            <person name="Lucas S."/>
            <person name="Coutinho P."/>
            <person name="Gong Y."/>
            <person name="Samejima M."/>
            <person name="Mahadevan R."/>
            <person name="Abou-Zaid M."/>
            <person name="de Vries R.P."/>
            <person name="Igarashi K."/>
            <person name="Yadav J.S."/>
            <person name="Grigoriev I.V."/>
            <person name="Master E.R."/>
        </authorList>
    </citation>
    <scope>NUCLEOTIDE SEQUENCE [LARGE SCALE GENOMIC DNA]</scope>
    <source>
        <strain evidence="2 3">HHB-10118-sp</strain>
    </source>
</reference>
<feature type="region of interest" description="Disordered" evidence="1">
    <location>
        <begin position="1"/>
        <end position="21"/>
    </location>
</feature>
<evidence type="ECO:0008006" key="4">
    <source>
        <dbReference type="Google" id="ProtNLM"/>
    </source>
</evidence>
<dbReference type="GeneID" id="18915742"/>
<dbReference type="Proteomes" id="UP000008370">
    <property type="component" value="Unassembled WGS sequence"/>
</dbReference>
<dbReference type="RefSeq" id="XP_007394142.1">
    <property type="nucleotide sequence ID" value="XM_007394080.1"/>
</dbReference>
<proteinExistence type="predicted"/>
<organism evidence="2 3">
    <name type="scientific">Phanerochaete carnosa (strain HHB-10118-sp)</name>
    <name type="common">White-rot fungus</name>
    <name type="synonym">Peniophora carnosa</name>
    <dbReference type="NCBI Taxonomy" id="650164"/>
    <lineage>
        <taxon>Eukaryota</taxon>
        <taxon>Fungi</taxon>
        <taxon>Dikarya</taxon>
        <taxon>Basidiomycota</taxon>
        <taxon>Agaricomycotina</taxon>
        <taxon>Agaricomycetes</taxon>
        <taxon>Polyporales</taxon>
        <taxon>Phanerochaetaceae</taxon>
        <taxon>Phanerochaete</taxon>
    </lineage>
</organism>
<dbReference type="OrthoDB" id="3270296at2759"/>
<dbReference type="KEGG" id="pco:PHACADRAFT_253334"/>
<name>K5VXK4_PHACS</name>
<evidence type="ECO:0000256" key="1">
    <source>
        <dbReference type="SAM" id="MobiDB-lite"/>
    </source>
</evidence>
<dbReference type="InParanoid" id="K5VXK4"/>
<dbReference type="AlphaFoldDB" id="K5VXK4"/>
<dbReference type="InterPro" id="IPR032675">
    <property type="entry name" value="LRR_dom_sf"/>
</dbReference>
<dbReference type="STRING" id="650164.K5VXK4"/>
<evidence type="ECO:0000313" key="2">
    <source>
        <dbReference type="EMBL" id="EKM56288.1"/>
    </source>
</evidence>
<dbReference type="Gene3D" id="3.80.10.10">
    <property type="entry name" value="Ribonuclease Inhibitor"/>
    <property type="match status" value="1"/>
</dbReference>
<sequence length="588" mass="64948">MSSRVKAKASRAAAVPKGARSKTLRSVDTNVSAYDRTDPFTALNTLLRLLVSLPTRLGGCQYRLSPDEHALSLHLLSIVEPFVGVAESQRSFTRQPTELLDAIVGHVDSRQDLLALALSCKRMHAIVFPRHFEYRVIRGKVSSLRLWNHLIVNRSLARNIRVLEVLDERAAAQEVLPSGISTTDTDLESTDDELGLHVKHERFLVSALTRMTTLRSFTWSCNHSPISMEQVWPALLKCRTLSHIEINDNLLFAPGNEGNNSQDQSKKSIVLPELRTVSLKSTKHTYGATKTPSLTRLSTMLNNCPNLEDLTVGYAQRRSGDYLSPVADDLLLCGRWPYLRSLTLTNLWCPPQTGLDVTMSFLAAHANLQVLHLDLSLGAAAAAGPLVLPADALPRLRELRSNRDFASAVLHCPCSADGGRPLEILKGMKLSGSGWDDRFLAGLKKTGASMKRIELAGWNDVEDVRRLVSCVPKLVWLDVGKRANSAPAAASSAPANLVEWLTVLSPLAELTTFHGVRLFYEVSATDPTSAVSLSERSRLRKNEEIASTLVWKCAKLRRVDHWEEGSGKVVVLVRDGEKAKYEVRRVKA</sequence>
<protein>
    <recommendedName>
        <fullName evidence="4">F-box domain-containing protein</fullName>
    </recommendedName>
</protein>
<dbReference type="SUPFAM" id="SSF52047">
    <property type="entry name" value="RNI-like"/>
    <property type="match status" value="1"/>
</dbReference>
<dbReference type="HOGENOM" id="CLU_020218_0_0_1"/>
<keyword evidence="3" id="KW-1185">Reference proteome</keyword>
<evidence type="ECO:0000313" key="3">
    <source>
        <dbReference type="Proteomes" id="UP000008370"/>
    </source>
</evidence>
<accession>K5VXK4</accession>
<gene>
    <name evidence="2" type="ORF">PHACADRAFT_253334</name>
</gene>